<evidence type="ECO:0000313" key="1">
    <source>
        <dbReference type="EMBL" id="GAA0473693.1"/>
    </source>
</evidence>
<accession>A0ABN1ADD0</accession>
<dbReference type="EMBL" id="BAAAEM010000002">
    <property type="protein sequence ID" value="GAA0473693.1"/>
    <property type="molecule type" value="Genomic_DNA"/>
</dbReference>
<name>A0ABN1ADD0_9SPHN</name>
<keyword evidence="2" id="KW-1185">Reference proteome</keyword>
<dbReference type="Proteomes" id="UP001500713">
    <property type="component" value="Unassembled WGS sequence"/>
</dbReference>
<organism evidence="1 2">
    <name type="scientific">Parasphingorhabdus litoris</name>
    <dbReference type="NCBI Taxonomy" id="394733"/>
    <lineage>
        <taxon>Bacteria</taxon>
        <taxon>Pseudomonadati</taxon>
        <taxon>Pseudomonadota</taxon>
        <taxon>Alphaproteobacteria</taxon>
        <taxon>Sphingomonadales</taxon>
        <taxon>Sphingomonadaceae</taxon>
        <taxon>Parasphingorhabdus</taxon>
    </lineage>
</organism>
<protein>
    <submittedName>
        <fullName evidence="1">Uncharacterized protein</fullName>
    </submittedName>
</protein>
<reference evidence="1 2" key="1">
    <citation type="journal article" date="2019" name="Int. J. Syst. Evol. Microbiol.">
        <title>The Global Catalogue of Microorganisms (GCM) 10K type strain sequencing project: providing services to taxonomists for standard genome sequencing and annotation.</title>
        <authorList>
            <consortium name="The Broad Institute Genomics Platform"/>
            <consortium name="The Broad Institute Genome Sequencing Center for Infectious Disease"/>
            <person name="Wu L."/>
            <person name="Ma J."/>
        </authorList>
    </citation>
    <scope>NUCLEOTIDE SEQUENCE [LARGE SCALE GENOMIC DNA]</scope>
    <source>
        <strain evidence="1 2">JCM 14162</strain>
    </source>
</reference>
<proteinExistence type="predicted"/>
<comment type="caution">
    <text evidence="1">The sequence shown here is derived from an EMBL/GenBank/DDBJ whole genome shotgun (WGS) entry which is preliminary data.</text>
</comment>
<gene>
    <name evidence="1" type="ORF">GCM10009096_13820</name>
</gene>
<evidence type="ECO:0000313" key="2">
    <source>
        <dbReference type="Proteomes" id="UP001500713"/>
    </source>
</evidence>
<sequence>MGAFGAKPANMPVRFTAARAAIDDVEVIHGLVSTLDDFSFGWGYRFSRFFARLVNE</sequence>